<evidence type="ECO:0000256" key="6">
    <source>
        <dbReference type="SAM" id="MobiDB-lite"/>
    </source>
</evidence>
<dbReference type="InterPro" id="IPR050654">
    <property type="entry name" value="AChE-related_enzymes"/>
</dbReference>
<dbReference type="GO" id="GO:0005615">
    <property type="term" value="C:extracellular space"/>
    <property type="evidence" value="ECO:0007669"/>
    <property type="project" value="TreeGrafter"/>
</dbReference>
<accession>A0AAV4FBW9</accession>
<dbReference type="GO" id="GO:0005886">
    <property type="term" value="C:plasma membrane"/>
    <property type="evidence" value="ECO:0007669"/>
    <property type="project" value="TreeGrafter"/>
</dbReference>
<dbReference type="Pfam" id="PF00135">
    <property type="entry name" value="COesterase"/>
    <property type="match status" value="1"/>
</dbReference>
<feature type="chain" id="PRO_5043607349" evidence="7">
    <location>
        <begin position="20"/>
        <end position="631"/>
    </location>
</feature>
<dbReference type="InterPro" id="IPR002018">
    <property type="entry name" value="CarbesteraseB"/>
</dbReference>
<keyword evidence="7" id="KW-0732">Signal</keyword>
<feature type="active site" description="Acyl-ester intermediate" evidence="5">
    <location>
        <position position="239"/>
    </location>
</feature>
<reference evidence="9 10" key="1">
    <citation type="journal article" date="2021" name="Elife">
        <title>Chloroplast acquisition without the gene transfer in kleptoplastic sea slugs, Plakobranchus ocellatus.</title>
        <authorList>
            <person name="Maeda T."/>
            <person name="Takahashi S."/>
            <person name="Yoshida T."/>
            <person name="Shimamura S."/>
            <person name="Takaki Y."/>
            <person name="Nagai Y."/>
            <person name="Toyoda A."/>
            <person name="Suzuki Y."/>
            <person name="Arimoto A."/>
            <person name="Ishii H."/>
            <person name="Satoh N."/>
            <person name="Nishiyama T."/>
            <person name="Hasebe M."/>
            <person name="Maruyama T."/>
            <person name="Minagawa J."/>
            <person name="Obokata J."/>
            <person name="Shigenobu S."/>
        </authorList>
    </citation>
    <scope>NUCLEOTIDE SEQUENCE [LARGE SCALE GENOMIC DNA]</scope>
</reference>
<protein>
    <submittedName>
        <fullName evidence="9">Carboxylic ester hydrolase</fullName>
    </submittedName>
</protein>
<keyword evidence="3 9" id="KW-0378">Hydrolase</keyword>
<dbReference type="InterPro" id="IPR019819">
    <property type="entry name" value="Carboxylesterase_B_CS"/>
</dbReference>
<comment type="caution">
    <text evidence="9">The sequence shown here is derived from an EMBL/GenBank/DDBJ whole genome shotgun (WGS) entry which is preliminary data.</text>
</comment>
<feature type="domain" description="Carboxylesterase type B" evidence="8">
    <location>
        <begin position="27"/>
        <end position="561"/>
    </location>
</feature>
<evidence type="ECO:0000256" key="4">
    <source>
        <dbReference type="ARBA" id="ARBA00023157"/>
    </source>
</evidence>
<dbReference type="AlphaFoldDB" id="A0AAV4FBW9"/>
<dbReference type="GO" id="GO:0003990">
    <property type="term" value="F:acetylcholinesterase activity"/>
    <property type="evidence" value="ECO:0007669"/>
    <property type="project" value="TreeGrafter"/>
</dbReference>
<feature type="signal peptide" evidence="7">
    <location>
        <begin position="1"/>
        <end position="19"/>
    </location>
</feature>
<evidence type="ECO:0000313" key="10">
    <source>
        <dbReference type="Proteomes" id="UP000762676"/>
    </source>
</evidence>
<evidence type="ECO:0000256" key="5">
    <source>
        <dbReference type="PIRSR" id="PIRSR600997-1"/>
    </source>
</evidence>
<dbReference type="SUPFAM" id="SSF53474">
    <property type="entry name" value="alpha/beta-Hydrolases"/>
    <property type="match status" value="1"/>
</dbReference>
<evidence type="ECO:0000256" key="3">
    <source>
        <dbReference type="ARBA" id="ARBA00022801"/>
    </source>
</evidence>
<keyword evidence="4" id="KW-1015">Disulfide bond</keyword>
<dbReference type="PANTHER" id="PTHR43918:SF12">
    <property type="entry name" value="ACETYLCHOLINESTERASE 1"/>
    <property type="match status" value="1"/>
</dbReference>
<dbReference type="PRINTS" id="PR00878">
    <property type="entry name" value="CHOLNESTRASE"/>
</dbReference>
<proteinExistence type="inferred from homology"/>
<dbReference type="FunFam" id="3.40.50.1820:FF:000029">
    <property type="entry name" value="Acetylcholinesterase"/>
    <property type="match status" value="1"/>
</dbReference>
<dbReference type="EMBL" id="BMAT01004197">
    <property type="protein sequence ID" value="GFR70188.1"/>
    <property type="molecule type" value="Genomic_DNA"/>
</dbReference>
<evidence type="ECO:0000259" key="8">
    <source>
        <dbReference type="Pfam" id="PF00135"/>
    </source>
</evidence>
<dbReference type="PANTHER" id="PTHR43918">
    <property type="entry name" value="ACETYLCHOLINESTERASE"/>
    <property type="match status" value="1"/>
</dbReference>
<comment type="similarity">
    <text evidence="1">Belongs to the type-B carboxylesterase/lipase family.</text>
</comment>
<sequence length="631" mass="68698">MKAALLLPALLMFFPTTLASYPHNRVTLSTSLGDVVGERKSVGTGISMVEVFYGIPYAKPPVGERRFQAPLAAEPWGSSPLDGTVKPNACWQVEDEMFGKFQGVNMWNPNTNMSEDCLYLNIWRPNSIADSFTVGSGDAEDVATGSSHKTIMVWIFGGGFFAGSATLDVYDASQLAVREDVIVVTIAYRLGPLGFLYLGNADVPGNAAMMDQTMALKWIKDNAVNLGGHPDDITIFGESAGAASVGLHLFSPLSRNLFNNAIMQSTSPLADWAVSSQTMAKEKALDLATKVNCLNESQAVDEDALLACLRDVGAAELALQQWYIDDLGWFAVPFGPVVDGSFLTAQPTQLMRDGDIKLTNVTIGVNRDEGIYFGLYGFPALQNLSRNGQLSTSEFDNIMLEIAKNNETFKTELINEYSDDENNSYLNIVDAASGDGIFKCSVVDFAREYTKLGGSVYMYSFEENFSSNPWPDWMGVPHGYEIEVVFGIPLKPDSNNTLAEKNLTKSMINWWANFAKTGSPTGLTDDADWPLYTSQNQEYALINSEGLHSRNLLRQKQCQLWASNRASSIAHDVGPPANLVHNEDNQSSGSAGIEPSASSSAENSMKKFTAFTMICALQCVLLCINVLPANS</sequence>
<dbReference type="InterPro" id="IPR029058">
    <property type="entry name" value="AB_hydrolase_fold"/>
</dbReference>
<dbReference type="Gene3D" id="3.40.50.1820">
    <property type="entry name" value="alpha/beta hydrolase"/>
    <property type="match status" value="1"/>
</dbReference>
<evidence type="ECO:0000256" key="1">
    <source>
        <dbReference type="ARBA" id="ARBA00005964"/>
    </source>
</evidence>
<dbReference type="InterPro" id="IPR000997">
    <property type="entry name" value="Cholinesterase"/>
</dbReference>
<keyword evidence="10" id="KW-1185">Reference proteome</keyword>
<name>A0AAV4FBW9_9GAST</name>
<dbReference type="Proteomes" id="UP000762676">
    <property type="component" value="Unassembled WGS sequence"/>
</dbReference>
<feature type="active site" description="Charge relay system" evidence="5">
    <location>
        <position position="478"/>
    </location>
</feature>
<feature type="region of interest" description="Disordered" evidence="6">
    <location>
        <begin position="575"/>
        <end position="599"/>
    </location>
</feature>
<dbReference type="GO" id="GO:0006581">
    <property type="term" value="P:acetylcholine catabolic process"/>
    <property type="evidence" value="ECO:0007669"/>
    <property type="project" value="TreeGrafter"/>
</dbReference>
<dbReference type="GO" id="GO:0019695">
    <property type="term" value="P:choline metabolic process"/>
    <property type="evidence" value="ECO:0007669"/>
    <property type="project" value="TreeGrafter"/>
</dbReference>
<feature type="active site" description="Charge relay system" evidence="5">
    <location>
        <position position="369"/>
    </location>
</feature>
<keyword evidence="2" id="KW-0719">Serine esterase</keyword>
<feature type="compositionally biased region" description="Polar residues" evidence="6">
    <location>
        <begin position="585"/>
        <end position="599"/>
    </location>
</feature>
<evidence type="ECO:0000313" key="9">
    <source>
        <dbReference type="EMBL" id="GFR70188.1"/>
    </source>
</evidence>
<dbReference type="PROSITE" id="PS00941">
    <property type="entry name" value="CARBOXYLESTERASE_B_2"/>
    <property type="match status" value="1"/>
</dbReference>
<gene>
    <name evidence="9" type="ORF">ElyMa_002066900</name>
</gene>
<organism evidence="9 10">
    <name type="scientific">Elysia marginata</name>
    <dbReference type="NCBI Taxonomy" id="1093978"/>
    <lineage>
        <taxon>Eukaryota</taxon>
        <taxon>Metazoa</taxon>
        <taxon>Spiralia</taxon>
        <taxon>Lophotrochozoa</taxon>
        <taxon>Mollusca</taxon>
        <taxon>Gastropoda</taxon>
        <taxon>Heterobranchia</taxon>
        <taxon>Euthyneura</taxon>
        <taxon>Panpulmonata</taxon>
        <taxon>Sacoglossa</taxon>
        <taxon>Placobranchoidea</taxon>
        <taxon>Plakobranchidae</taxon>
        <taxon>Elysia</taxon>
    </lineage>
</organism>
<evidence type="ECO:0000256" key="2">
    <source>
        <dbReference type="ARBA" id="ARBA00022487"/>
    </source>
</evidence>
<evidence type="ECO:0000256" key="7">
    <source>
        <dbReference type="SAM" id="SignalP"/>
    </source>
</evidence>